<evidence type="ECO:0000313" key="8">
    <source>
        <dbReference type="Proteomes" id="UP000285112"/>
    </source>
</evidence>
<evidence type="ECO:0000256" key="1">
    <source>
        <dbReference type="ARBA" id="ARBA00004651"/>
    </source>
</evidence>
<gene>
    <name evidence="7" type="ORF">D5S19_13070</name>
</gene>
<keyword evidence="4 5" id="KW-0472">Membrane</keyword>
<comment type="caution">
    <text evidence="7">The sequence shown here is derived from an EMBL/GenBank/DDBJ whole genome shotgun (WGS) entry which is preliminary data.</text>
</comment>
<evidence type="ECO:0000256" key="2">
    <source>
        <dbReference type="ARBA" id="ARBA00022692"/>
    </source>
</evidence>
<evidence type="ECO:0000256" key="3">
    <source>
        <dbReference type="ARBA" id="ARBA00022989"/>
    </source>
</evidence>
<keyword evidence="2 5" id="KW-0812">Transmembrane</keyword>
<dbReference type="Gene3D" id="1.20.1250.20">
    <property type="entry name" value="MFS general substrate transporter like domains"/>
    <property type="match status" value="1"/>
</dbReference>
<evidence type="ECO:0000313" key="7">
    <source>
        <dbReference type="EMBL" id="RJQ85830.1"/>
    </source>
</evidence>
<keyword evidence="8" id="KW-1185">Reference proteome</keyword>
<protein>
    <submittedName>
        <fullName evidence="7">MFS transporter</fullName>
    </submittedName>
</protein>
<dbReference type="Proteomes" id="UP000285112">
    <property type="component" value="Unassembled WGS sequence"/>
</dbReference>
<dbReference type="EMBL" id="QZFV01000076">
    <property type="protein sequence ID" value="RJQ85830.1"/>
    <property type="molecule type" value="Genomic_DNA"/>
</dbReference>
<dbReference type="GO" id="GO:0046943">
    <property type="term" value="F:carboxylic acid transmembrane transporter activity"/>
    <property type="evidence" value="ECO:0007669"/>
    <property type="project" value="TreeGrafter"/>
</dbReference>
<dbReference type="GO" id="GO:0005886">
    <property type="term" value="C:plasma membrane"/>
    <property type="evidence" value="ECO:0007669"/>
    <property type="project" value="UniProtKB-SubCell"/>
</dbReference>
<dbReference type="InterPro" id="IPR020846">
    <property type="entry name" value="MFS_dom"/>
</dbReference>
<feature type="domain" description="Major facilitator superfamily (MFS) profile" evidence="6">
    <location>
        <begin position="38"/>
        <end position="159"/>
    </location>
</feature>
<keyword evidence="3 5" id="KW-1133">Transmembrane helix</keyword>
<dbReference type="InterPro" id="IPR011701">
    <property type="entry name" value="MFS"/>
</dbReference>
<evidence type="ECO:0000256" key="5">
    <source>
        <dbReference type="SAM" id="Phobius"/>
    </source>
</evidence>
<dbReference type="InterPro" id="IPR036259">
    <property type="entry name" value="MFS_trans_sf"/>
</dbReference>
<feature type="transmembrane region" description="Helical" evidence="5">
    <location>
        <begin position="104"/>
        <end position="126"/>
    </location>
</feature>
<name>A0A419I584_9PSEU</name>
<accession>A0A419I584</accession>
<dbReference type="PROSITE" id="PS50850">
    <property type="entry name" value="MFS"/>
    <property type="match status" value="1"/>
</dbReference>
<dbReference type="AlphaFoldDB" id="A0A419I584"/>
<evidence type="ECO:0000259" key="6">
    <source>
        <dbReference type="PROSITE" id="PS50850"/>
    </source>
</evidence>
<sequence>MSETRPPCPEDGVAREAGAVLETQSTQSVTFKEVLTIGGRRTIGLALLDSVDNALFAFFAPEIRDSLRLGSTAIAVIGALAGVMVSLGAVPLGAWGDRYRRTRIAGLCTLAWGFATLALGAVQSLWQVVVVRIVAGVGKAKEGPVQGSILTDAYPPAGR</sequence>
<reference evidence="7 8" key="1">
    <citation type="submission" date="2018-09" db="EMBL/GenBank/DDBJ databases">
        <title>YIM PH 21725 draft genome.</title>
        <authorList>
            <person name="Miao C."/>
        </authorList>
    </citation>
    <scope>NUCLEOTIDE SEQUENCE [LARGE SCALE GENOMIC DNA]</scope>
    <source>
        <strain evidence="8">YIM PH21725</strain>
    </source>
</reference>
<dbReference type="Pfam" id="PF07690">
    <property type="entry name" value="MFS_1"/>
    <property type="match status" value="1"/>
</dbReference>
<feature type="transmembrane region" description="Helical" evidence="5">
    <location>
        <begin position="69"/>
        <end position="92"/>
    </location>
</feature>
<dbReference type="PANTHER" id="PTHR23508:SF10">
    <property type="entry name" value="CARBOXYLIC ACID TRANSPORTER PROTEIN HOMOLOG"/>
    <property type="match status" value="1"/>
</dbReference>
<dbReference type="PANTHER" id="PTHR23508">
    <property type="entry name" value="CARBOXYLIC ACID TRANSPORTER PROTEIN HOMOLOG"/>
    <property type="match status" value="1"/>
</dbReference>
<dbReference type="SUPFAM" id="SSF103473">
    <property type="entry name" value="MFS general substrate transporter"/>
    <property type="match status" value="1"/>
</dbReference>
<evidence type="ECO:0000256" key="4">
    <source>
        <dbReference type="ARBA" id="ARBA00023136"/>
    </source>
</evidence>
<organism evidence="7 8">
    <name type="scientific">Amycolatopsis panacis</name>
    <dbReference type="NCBI Taxonomy" id="2340917"/>
    <lineage>
        <taxon>Bacteria</taxon>
        <taxon>Bacillati</taxon>
        <taxon>Actinomycetota</taxon>
        <taxon>Actinomycetes</taxon>
        <taxon>Pseudonocardiales</taxon>
        <taxon>Pseudonocardiaceae</taxon>
        <taxon>Amycolatopsis</taxon>
    </lineage>
</organism>
<comment type="subcellular location">
    <subcellularLocation>
        <location evidence="1">Cell membrane</location>
        <topology evidence="1">Multi-pass membrane protein</topology>
    </subcellularLocation>
</comment>
<proteinExistence type="predicted"/>